<name>A0A344X9V6_9ADEN</name>
<keyword evidence="3" id="KW-0945">Host-virus interaction</keyword>
<dbReference type="GO" id="GO:0052031">
    <property type="term" value="P:symbiont-mediated perturbation of host defense response"/>
    <property type="evidence" value="ECO:0007669"/>
    <property type="project" value="InterPro"/>
</dbReference>
<dbReference type="InterPro" id="IPR004985">
    <property type="entry name" value="Adeno_E3-15"/>
</dbReference>
<organism evidence="6 7">
    <name type="scientific">Egyptian fruit bat adenovirus</name>
    <dbReference type="NCBI Taxonomy" id="2849732"/>
    <lineage>
        <taxon>Viruses</taxon>
        <taxon>Varidnaviria</taxon>
        <taxon>Bamfordvirae</taxon>
        <taxon>Preplasmiviricota</taxon>
        <taxon>Polisuviricotina</taxon>
        <taxon>Pharingeaviricetes</taxon>
        <taxon>Rowavirales</taxon>
        <taxon>Adenoviridae</taxon>
        <taxon>Mastadenovirus</taxon>
        <taxon>Mastadenovirus aegyptiaci</taxon>
        <taxon>Bat mastadenovirus I</taxon>
    </lineage>
</organism>
<reference evidence="6 7" key="1">
    <citation type="journal article" date="2018" name="Sci. Rep.">
        <title>A novel adenovirus isolated from the Egyptian fruit bat in South Africa is closely related to recent isolates from China.</title>
        <authorList>
            <person name="Jansen van Vuren P."/>
            <person name="Allam M."/>
            <person name="Wiley M.R."/>
            <person name="Ismail A."/>
            <person name="Storm N."/>
            <person name="Birkhead M."/>
            <person name="Markotter W."/>
            <person name="Palacios G."/>
            <person name="Paweska J.T."/>
        </authorList>
    </citation>
    <scope>NUCLEOTIDE SEQUENCE [LARGE SCALE GENOMIC DNA]</scope>
    <source>
        <strain evidence="6">3085</strain>
    </source>
</reference>
<dbReference type="GeneID" id="80528165"/>
<evidence type="ECO:0000256" key="4">
    <source>
        <dbReference type="ARBA" id="ARBA00022615"/>
    </source>
</evidence>
<keyword evidence="5" id="KW-1119">Modulation of host cell apoptosis by virus</keyword>
<dbReference type="Pfam" id="PF03307">
    <property type="entry name" value="Adeno_E3_15_3"/>
    <property type="match status" value="1"/>
</dbReference>
<protein>
    <submittedName>
        <fullName evidence="6">E3 14.7K</fullName>
    </submittedName>
</protein>
<evidence type="ECO:0000256" key="3">
    <source>
        <dbReference type="ARBA" id="ARBA00022581"/>
    </source>
</evidence>
<evidence type="ECO:0000313" key="7">
    <source>
        <dbReference type="Proteomes" id="UP000319886"/>
    </source>
</evidence>
<keyword evidence="4" id="KW-1085">Inhibition of host caspases by virus</keyword>
<evidence type="ECO:0000256" key="1">
    <source>
        <dbReference type="ARBA" id="ARBA00005829"/>
    </source>
</evidence>
<dbReference type="KEGG" id="vg:80528165"/>
<accession>A0A344X9V6</accession>
<keyword evidence="2" id="KW-0244">Early protein</keyword>
<dbReference type="EMBL" id="MG551742">
    <property type="protein sequence ID" value="AXE75638.1"/>
    <property type="molecule type" value="Genomic_DNA"/>
</dbReference>
<evidence type="ECO:0000256" key="2">
    <source>
        <dbReference type="ARBA" id="ARBA00022518"/>
    </source>
</evidence>
<proteinExistence type="inferred from homology"/>
<evidence type="ECO:0000256" key="5">
    <source>
        <dbReference type="ARBA" id="ARBA00023323"/>
    </source>
</evidence>
<dbReference type="GO" id="GO:0033668">
    <property type="term" value="P:symbiont-mediated suppression of host apoptosis"/>
    <property type="evidence" value="ECO:0007669"/>
    <property type="project" value="UniProtKB-KW"/>
</dbReference>
<sequence length="123" mass="13664">MNDLEIDGPCAEQRFVLRKARQICKANQGDLKANIDIHSCKKGIFCPVKVSSLSFDKNFNEHALKFEIPPGVVNMSYVIQYGQSVSVNIVNKGFKGSISCSCQEPDCMQTLLKTLCNISVFKT</sequence>
<dbReference type="Proteomes" id="UP000319886">
    <property type="component" value="Segment"/>
</dbReference>
<evidence type="ECO:0000313" key="6">
    <source>
        <dbReference type="EMBL" id="AXE75638.1"/>
    </source>
</evidence>
<dbReference type="RefSeq" id="YP_010790754.1">
    <property type="nucleotide sequence ID" value="NC_075454.1"/>
</dbReference>
<keyword evidence="7" id="KW-1185">Reference proteome</keyword>
<comment type="similarity">
    <text evidence="1">Belongs to the adenoviridae E3_15 family.</text>
</comment>